<dbReference type="Gene3D" id="1.10.10.60">
    <property type="entry name" value="Homeodomain-like"/>
    <property type="match status" value="1"/>
</dbReference>
<gene>
    <name evidence="1" type="ORF">A2382_02690</name>
</gene>
<protein>
    <submittedName>
        <fullName evidence="1">Uncharacterized protein</fullName>
    </submittedName>
</protein>
<dbReference type="STRING" id="1802538.A2382_02690"/>
<organism evidence="1 2">
    <name type="scientific">Candidatus Woesebacteria bacterium RIFOXYB1_FULL_38_16</name>
    <dbReference type="NCBI Taxonomy" id="1802538"/>
    <lineage>
        <taxon>Bacteria</taxon>
        <taxon>Candidatus Woeseibacteriota</taxon>
    </lineage>
</organism>
<sequence>MAKFNLKIQAHELRKSGISVNEIAAKLGVAKSTASYWVRDIILSVEQLEKLRGNSLRGAELGRTKGAFVQKQKRIAKIKKYDKQGILKLKHLSPEAFFTAGIALYWAEGSKKTRKLQICNSDPELINFMIKWFCYFLEAQMTDFVARVGINEIHQNRDNKVKKYWSKQTNIPLSQFSKTSFKKAKNKKIYENFNQHYGTLDIKILKPGERYYKILGLINGLSMAGRRLVFQDVS</sequence>
<dbReference type="Proteomes" id="UP000178999">
    <property type="component" value="Unassembled WGS sequence"/>
</dbReference>
<name>A0A1F8CTH3_9BACT</name>
<dbReference type="AlphaFoldDB" id="A0A1F8CTH3"/>
<evidence type="ECO:0000313" key="1">
    <source>
        <dbReference type="EMBL" id="OGM79119.1"/>
    </source>
</evidence>
<dbReference type="EMBL" id="MGHY01000019">
    <property type="protein sequence ID" value="OGM79119.1"/>
    <property type="molecule type" value="Genomic_DNA"/>
</dbReference>
<proteinExistence type="predicted"/>
<evidence type="ECO:0000313" key="2">
    <source>
        <dbReference type="Proteomes" id="UP000178999"/>
    </source>
</evidence>
<reference evidence="1 2" key="1">
    <citation type="journal article" date="2016" name="Nat. Commun.">
        <title>Thousands of microbial genomes shed light on interconnected biogeochemical processes in an aquifer system.</title>
        <authorList>
            <person name="Anantharaman K."/>
            <person name="Brown C.T."/>
            <person name="Hug L.A."/>
            <person name="Sharon I."/>
            <person name="Castelle C.J."/>
            <person name="Probst A.J."/>
            <person name="Thomas B.C."/>
            <person name="Singh A."/>
            <person name="Wilkins M.J."/>
            <person name="Karaoz U."/>
            <person name="Brodie E.L."/>
            <person name="Williams K.H."/>
            <person name="Hubbard S.S."/>
            <person name="Banfield J.F."/>
        </authorList>
    </citation>
    <scope>NUCLEOTIDE SEQUENCE [LARGE SCALE GENOMIC DNA]</scope>
</reference>
<accession>A0A1F8CTH3</accession>
<comment type="caution">
    <text evidence="1">The sequence shown here is derived from an EMBL/GenBank/DDBJ whole genome shotgun (WGS) entry which is preliminary data.</text>
</comment>